<dbReference type="InterPro" id="IPR025400">
    <property type="entry name" value="Lin1244/Lin1753-like_N"/>
</dbReference>
<dbReference type="InterPro" id="IPR057155">
    <property type="entry name" value="DUF7833"/>
</dbReference>
<dbReference type="PANTHER" id="PTHR39196:SF1">
    <property type="entry name" value="PRIMOSOME, DNAD SUBUNIT"/>
    <property type="match status" value="1"/>
</dbReference>
<proteinExistence type="predicted"/>
<dbReference type="EMBL" id="JAKZMM010000044">
    <property type="protein sequence ID" value="MCJ2381818.1"/>
    <property type="molecule type" value="Genomic_DNA"/>
</dbReference>
<accession>A0ABT0C484</accession>
<reference evidence="3 4" key="1">
    <citation type="submission" date="2022-03" db="EMBL/GenBank/DDBJ databases">
        <title>Parabacteroides sp. nov. isolated from swine feces.</title>
        <authorList>
            <person name="Bak J.E."/>
        </authorList>
    </citation>
    <scope>NUCLEOTIDE SEQUENCE [LARGE SCALE GENOMIC DNA]</scope>
    <source>
        <strain evidence="3 4">AGMB00274</strain>
    </source>
</reference>
<organism evidence="3 4">
    <name type="scientific">Parabacteroides faecalis</name>
    <dbReference type="NCBI Taxonomy" id="2924040"/>
    <lineage>
        <taxon>Bacteria</taxon>
        <taxon>Pseudomonadati</taxon>
        <taxon>Bacteroidota</taxon>
        <taxon>Bacteroidia</taxon>
        <taxon>Bacteroidales</taxon>
        <taxon>Tannerellaceae</taxon>
        <taxon>Parabacteroides</taxon>
    </lineage>
</organism>
<dbReference type="PANTHER" id="PTHR39196">
    <property type="entry name" value="PRIMOSOME, DNAD SUBUNIT"/>
    <property type="match status" value="1"/>
</dbReference>
<evidence type="ECO:0000313" key="4">
    <source>
        <dbReference type="Proteomes" id="UP001165444"/>
    </source>
</evidence>
<feature type="domain" description="DUF7833" evidence="2">
    <location>
        <begin position="208"/>
        <end position="269"/>
    </location>
</feature>
<gene>
    <name evidence="3" type="ORF">MUN53_14590</name>
</gene>
<evidence type="ECO:0000259" key="1">
    <source>
        <dbReference type="Pfam" id="PF14297"/>
    </source>
</evidence>
<sequence length="342" mass="39755">MARPIKLGLDYFPMDTDVLKNIKIRRLMKKYESPGAILYLNLLCDIYGNSYFVQIGQDYLFDLADQLETEDTEIKAMLDYMVEIGLFDAELWKQNILTSKSIQERYLTAKGRYLNEKKLEKQYLLIPLPEIKARVSTVKTPVCTEKTPVITVETPVCTVESAQSIGNKNKVENNKENESINLNNNNHNNARVRENDQSLKAEWDQWKKELLNDEDWCASLVRYSGKGLAIIEHALEAMTYFDDFIVLKAQEDTTRTKKEYQMSFIGWWRHNNWETNRQLLTGTKQVAPPRTEYKKPAARKSRYEEMMEVAAEAKLLTKKMYENNGFGYTIENSLEATTDYTA</sequence>
<comment type="caution">
    <text evidence="3">The sequence shown here is derived from an EMBL/GenBank/DDBJ whole genome shotgun (WGS) entry which is preliminary data.</text>
</comment>
<keyword evidence="4" id="KW-1185">Reference proteome</keyword>
<evidence type="ECO:0000313" key="3">
    <source>
        <dbReference type="EMBL" id="MCJ2381818.1"/>
    </source>
</evidence>
<name>A0ABT0C484_9BACT</name>
<dbReference type="Pfam" id="PF14297">
    <property type="entry name" value="Lin1244_N"/>
    <property type="match status" value="1"/>
</dbReference>
<dbReference type="Pfam" id="PF25200">
    <property type="entry name" value="DUF7833"/>
    <property type="match status" value="1"/>
</dbReference>
<dbReference type="Proteomes" id="UP001165444">
    <property type="component" value="Unassembled WGS sequence"/>
</dbReference>
<protein>
    <submittedName>
        <fullName evidence="3">DUF4373 domain-containing protein</fullName>
    </submittedName>
</protein>
<feature type="domain" description="Lin1244/Lin1753-like N-terminal" evidence="1">
    <location>
        <begin position="11"/>
        <end position="102"/>
    </location>
</feature>
<dbReference type="RefSeq" id="WP_243326249.1">
    <property type="nucleotide sequence ID" value="NZ_JAKZMM010000044.1"/>
</dbReference>
<evidence type="ECO:0000259" key="2">
    <source>
        <dbReference type="Pfam" id="PF25200"/>
    </source>
</evidence>